<reference evidence="1" key="2">
    <citation type="submission" date="2023-08" db="EMBL/GenBank/DDBJ databases">
        <title>Isolation, Identification, Denitrification Characteristics of A Highly Efficient Aerobic Denitrifying Bacterial Strain DS2.</title>
        <authorList>
            <person name="Wang H."/>
        </authorList>
    </citation>
    <scope>NUCLEOTIDE SEQUENCE</scope>
    <source>
        <strain evidence="1">DS2</strain>
    </source>
</reference>
<dbReference type="RefSeq" id="WP_252460233.1">
    <property type="nucleotide sequence ID" value="NZ_JAMHFX010000188.1"/>
</dbReference>
<accession>A0AAW5HJ91</accession>
<dbReference type="AlphaFoldDB" id="A0AAW5HJ91"/>
<sequence>MSWVQVTKWRACQCGEARSPENDGRLDHFDFTGWPWRQGQTGNQPEGITVNKEEIYDEQISPLMQNIIAVCREHGIAMIASFNIAHDGEGPNGEDCSRLTCTSHLPDGEGAFDERFRKAAVAIQRSAPHHISMHIATQHADGTRTLAAVI</sequence>
<dbReference type="EMBL" id="JAMHFX010000188">
    <property type="protein sequence ID" value="MCO1622216.1"/>
    <property type="molecule type" value="Genomic_DNA"/>
</dbReference>
<protein>
    <submittedName>
        <fullName evidence="1">Uncharacterized protein</fullName>
    </submittedName>
</protein>
<name>A0AAW5HJ91_PSEPU</name>
<evidence type="ECO:0000313" key="2">
    <source>
        <dbReference type="Proteomes" id="UP001202943"/>
    </source>
</evidence>
<dbReference type="Proteomes" id="UP001202943">
    <property type="component" value="Unassembled WGS sequence"/>
</dbReference>
<evidence type="ECO:0000313" key="1">
    <source>
        <dbReference type="EMBL" id="MCO1622216.1"/>
    </source>
</evidence>
<organism evidence="1 2">
    <name type="scientific">Pseudomonas putida</name>
    <name type="common">Arthrobacter siderocapsulatus</name>
    <dbReference type="NCBI Taxonomy" id="303"/>
    <lineage>
        <taxon>Bacteria</taxon>
        <taxon>Pseudomonadati</taxon>
        <taxon>Pseudomonadota</taxon>
        <taxon>Gammaproteobacteria</taxon>
        <taxon>Pseudomonadales</taxon>
        <taxon>Pseudomonadaceae</taxon>
        <taxon>Pseudomonas</taxon>
    </lineage>
</organism>
<gene>
    <name evidence="1" type="ORF">M8C81_16570</name>
</gene>
<comment type="caution">
    <text evidence="1">The sequence shown here is derived from an EMBL/GenBank/DDBJ whole genome shotgun (WGS) entry which is preliminary data.</text>
</comment>
<proteinExistence type="predicted"/>
<reference evidence="1" key="1">
    <citation type="submission" date="2022-05" db="EMBL/GenBank/DDBJ databases">
        <authorList>
            <person name="Yi M."/>
        </authorList>
    </citation>
    <scope>NUCLEOTIDE SEQUENCE</scope>
    <source>
        <strain evidence="1">DS2</strain>
    </source>
</reference>